<feature type="region of interest" description="Disordered" evidence="1">
    <location>
        <begin position="278"/>
        <end position="300"/>
    </location>
</feature>
<sequence>MPRLSRAQLRALPLLDTGATRSPRATCHAHPSAAHCRSLTRLCALAHFGPTARPPLAESPAASRLLPACTSICLDPCDLCRDYRPIAHAQALELRVQTSYDLGLTGLQNQAAAHWIDSRSPSNLKAPLGLTSNDIHRGATGLTLNDLNSTAVKPRARRSVAPPGLTWNEASSGLGPQLPSNEPIGPWVYACGMWELTCSLESSACEMCELDLFEVSLTSLYLNIVQACIESLPVQAETIRAGLELIGNLKKRRDYARSKLPSRGTSQLELERRMQLATTTAVATSGDSNGAAEPERAAQAFRRKRRAYMAGCERSVQGNAGHAQGSCPLNERRRAASSKTRGAGRRLSRVRGDRHFASTSYEPHGPSAEAGTEHESRSNAPLVLRSPPTTRSTRLSKLLKANCRGNAIRRVPPLSFRRPPPRLRPWGRSGTGAGSAGVQTQAALVHGGLRMQHAQREGLVPDAAHARRRARLRTALRVRLTAQATREGPFR</sequence>
<evidence type="ECO:0000256" key="1">
    <source>
        <dbReference type="SAM" id="MobiDB-lite"/>
    </source>
</evidence>
<keyword evidence="3" id="KW-1185">Reference proteome</keyword>
<feature type="region of interest" description="Disordered" evidence="1">
    <location>
        <begin position="315"/>
        <end position="392"/>
    </location>
</feature>
<evidence type="ECO:0000313" key="3">
    <source>
        <dbReference type="Proteomes" id="UP001222325"/>
    </source>
</evidence>
<feature type="compositionally biased region" description="Polar residues" evidence="1">
    <location>
        <begin position="278"/>
        <end position="288"/>
    </location>
</feature>
<dbReference type="Proteomes" id="UP001222325">
    <property type="component" value="Unassembled WGS sequence"/>
</dbReference>
<evidence type="ECO:0000313" key="2">
    <source>
        <dbReference type="EMBL" id="KAJ7083194.1"/>
    </source>
</evidence>
<organism evidence="2 3">
    <name type="scientific">Mycena belliarum</name>
    <dbReference type="NCBI Taxonomy" id="1033014"/>
    <lineage>
        <taxon>Eukaryota</taxon>
        <taxon>Fungi</taxon>
        <taxon>Dikarya</taxon>
        <taxon>Basidiomycota</taxon>
        <taxon>Agaricomycotina</taxon>
        <taxon>Agaricomycetes</taxon>
        <taxon>Agaricomycetidae</taxon>
        <taxon>Agaricales</taxon>
        <taxon>Marasmiineae</taxon>
        <taxon>Mycenaceae</taxon>
        <taxon>Mycena</taxon>
    </lineage>
</organism>
<dbReference type="EMBL" id="JARJCN010000042">
    <property type="protein sequence ID" value="KAJ7083194.1"/>
    <property type="molecule type" value="Genomic_DNA"/>
</dbReference>
<gene>
    <name evidence="2" type="ORF">B0H15DRAFT_802974</name>
</gene>
<accession>A0AAD6U3C3</accession>
<protein>
    <submittedName>
        <fullName evidence="2">Uncharacterized protein</fullName>
    </submittedName>
</protein>
<comment type="caution">
    <text evidence="2">The sequence shown here is derived from an EMBL/GenBank/DDBJ whole genome shotgun (WGS) entry which is preliminary data.</text>
</comment>
<reference evidence="2" key="1">
    <citation type="submission" date="2023-03" db="EMBL/GenBank/DDBJ databases">
        <title>Massive genome expansion in bonnet fungi (Mycena s.s.) driven by repeated elements and novel gene families across ecological guilds.</title>
        <authorList>
            <consortium name="Lawrence Berkeley National Laboratory"/>
            <person name="Harder C.B."/>
            <person name="Miyauchi S."/>
            <person name="Viragh M."/>
            <person name="Kuo A."/>
            <person name="Thoen E."/>
            <person name="Andreopoulos B."/>
            <person name="Lu D."/>
            <person name="Skrede I."/>
            <person name="Drula E."/>
            <person name="Henrissat B."/>
            <person name="Morin E."/>
            <person name="Kohler A."/>
            <person name="Barry K."/>
            <person name="LaButti K."/>
            <person name="Morin E."/>
            <person name="Salamov A."/>
            <person name="Lipzen A."/>
            <person name="Mereny Z."/>
            <person name="Hegedus B."/>
            <person name="Baldrian P."/>
            <person name="Stursova M."/>
            <person name="Weitz H."/>
            <person name="Taylor A."/>
            <person name="Grigoriev I.V."/>
            <person name="Nagy L.G."/>
            <person name="Martin F."/>
            <person name="Kauserud H."/>
        </authorList>
    </citation>
    <scope>NUCLEOTIDE SEQUENCE</scope>
    <source>
        <strain evidence="2">CBHHK173m</strain>
    </source>
</reference>
<proteinExistence type="predicted"/>
<dbReference type="AlphaFoldDB" id="A0AAD6U3C3"/>
<name>A0AAD6U3C3_9AGAR</name>